<keyword evidence="2" id="KW-1185">Reference proteome</keyword>
<sequence>MVELLRRLVIVSEEMGLKINQSKTNIMIVDKYGTLNENNILGQYDIVKTFVYLGSIISNRGGSETEIRRRIGMAKSAMSQLNKIWRDRKILKKTKVQIVETLVFLTFLYGARPGS</sequence>
<proteinExistence type="predicted"/>
<name>A0A8R2LW03_BOMMO</name>
<dbReference type="PANTHER" id="PTHR47027:SF8">
    <property type="entry name" value="RIBONUCLEASE H"/>
    <property type="match status" value="1"/>
</dbReference>
<dbReference type="EnsemblMetazoa" id="XM_038012577.1">
    <property type="protein sequence ID" value="XP_037868505.1"/>
    <property type="gene ID" value="LOC119628824"/>
</dbReference>
<dbReference type="AlphaFoldDB" id="A0A8R2LW03"/>
<dbReference type="RefSeq" id="XP_037868505.1">
    <property type="nucleotide sequence ID" value="XM_038012577.1"/>
</dbReference>
<reference evidence="2" key="1">
    <citation type="journal article" date="2008" name="Insect Biochem. Mol. Biol.">
        <title>The genome of a lepidopteran model insect, the silkworm Bombyx mori.</title>
        <authorList>
            <consortium name="International Silkworm Genome Consortium"/>
        </authorList>
    </citation>
    <scope>NUCLEOTIDE SEQUENCE [LARGE SCALE GENOMIC DNA]</scope>
    <source>
        <strain evidence="2">p50T</strain>
    </source>
</reference>
<evidence type="ECO:0008006" key="3">
    <source>
        <dbReference type="Google" id="ProtNLM"/>
    </source>
</evidence>
<dbReference type="GeneID" id="119628824"/>
<evidence type="ECO:0000313" key="2">
    <source>
        <dbReference type="Proteomes" id="UP000005204"/>
    </source>
</evidence>
<accession>A0A8R2LW03</accession>
<organism evidence="1 2">
    <name type="scientific">Bombyx mori</name>
    <name type="common">Silk moth</name>
    <dbReference type="NCBI Taxonomy" id="7091"/>
    <lineage>
        <taxon>Eukaryota</taxon>
        <taxon>Metazoa</taxon>
        <taxon>Ecdysozoa</taxon>
        <taxon>Arthropoda</taxon>
        <taxon>Hexapoda</taxon>
        <taxon>Insecta</taxon>
        <taxon>Pterygota</taxon>
        <taxon>Neoptera</taxon>
        <taxon>Endopterygota</taxon>
        <taxon>Lepidoptera</taxon>
        <taxon>Glossata</taxon>
        <taxon>Ditrysia</taxon>
        <taxon>Bombycoidea</taxon>
        <taxon>Bombycidae</taxon>
        <taxon>Bombycinae</taxon>
        <taxon>Bombyx</taxon>
    </lineage>
</organism>
<dbReference type="Proteomes" id="UP000005204">
    <property type="component" value="Unassembled WGS sequence"/>
</dbReference>
<dbReference type="KEGG" id="bmor:119628824"/>
<dbReference type="PANTHER" id="PTHR47027">
    <property type="entry name" value="REVERSE TRANSCRIPTASE DOMAIN-CONTAINING PROTEIN"/>
    <property type="match status" value="1"/>
</dbReference>
<protein>
    <recommendedName>
        <fullName evidence="3">Endonuclease-reverse transcriptase</fullName>
    </recommendedName>
</protein>
<evidence type="ECO:0000313" key="1">
    <source>
        <dbReference type="EnsemblMetazoa" id="XP_037868505.1"/>
    </source>
</evidence>
<reference evidence="1" key="2">
    <citation type="submission" date="2022-06" db="UniProtKB">
        <authorList>
            <consortium name="EnsemblMetazoa"/>
        </authorList>
    </citation>
    <scope>IDENTIFICATION</scope>
    <source>
        <strain evidence="1">p50T (Dazao)</strain>
    </source>
</reference>